<dbReference type="AlphaFoldDB" id="A0A2T0VK01"/>
<feature type="signal peptide" evidence="7">
    <location>
        <begin position="1"/>
        <end position="18"/>
    </location>
</feature>
<dbReference type="GO" id="GO:0003755">
    <property type="term" value="F:peptidyl-prolyl cis-trans isomerase activity"/>
    <property type="evidence" value="ECO:0007669"/>
    <property type="project" value="UniProtKB-KW"/>
</dbReference>
<dbReference type="EC" id="5.2.1.8" evidence="3 6"/>
<accession>A0A2T0VK01</accession>
<evidence type="ECO:0000259" key="8">
    <source>
        <dbReference type="PROSITE" id="PS50059"/>
    </source>
</evidence>
<keyword evidence="10" id="KW-1185">Reference proteome</keyword>
<keyword evidence="7" id="KW-0732">Signal</keyword>
<evidence type="ECO:0000256" key="3">
    <source>
        <dbReference type="ARBA" id="ARBA00013194"/>
    </source>
</evidence>
<dbReference type="InterPro" id="IPR046357">
    <property type="entry name" value="PPIase_dom_sf"/>
</dbReference>
<reference evidence="9 10" key="1">
    <citation type="submission" date="2018-03" db="EMBL/GenBank/DDBJ databases">
        <title>Genomic Encyclopedia of Type Strains, Phase III (KMG-III): the genomes of soil and plant-associated and newly described type strains.</title>
        <authorList>
            <person name="Whitman W."/>
        </authorList>
    </citation>
    <scope>NUCLEOTIDE SEQUENCE [LARGE SCALE GENOMIC DNA]</scope>
    <source>
        <strain evidence="9 10">CGMCC 1.12484</strain>
    </source>
</reference>
<dbReference type="Proteomes" id="UP000237983">
    <property type="component" value="Unassembled WGS sequence"/>
</dbReference>
<evidence type="ECO:0000256" key="4">
    <source>
        <dbReference type="ARBA" id="ARBA00023110"/>
    </source>
</evidence>
<keyword evidence="5 6" id="KW-0413">Isomerase</keyword>
<feature type="domain" description="PPIase FKBP-type" evidence="8">
    <location>
        <begin position="226"/>
        <end position="326"/>
    </location>
</feature>
<sequence length="326" mass="33354">MRKSVAVIMAAGFVAVTAGCSSIPQPSSCDPLTSAGDASNLISATGDLGEAPSVSFPTPVIAQELQTTILTSGDGDTVYEGDIADIQASLFIGSSGELLTSTDYDPANPVRLTAGDVSSAMAESIQCQTVGSRAATVLTVEEMYGPDALDPSLNLANDDTLVLVTDVDARYLGRANGSLSSPVSGMPAVVTAPDGTPGITIPNENPPTDLRIANIRTGDGDTVEEGDQVVVHYTGVLWNSDGAESTVFDSSWERKQPSTFEAVEMTGDDASTGLIPGLAQALVGKTVGSQVIAVIPPEFGYPEGSAPTSIPDGSTIVFVLDILGIQ</sequence>
<evidence type="ECO:0000256" key="6">
    <source>
        <dbReference type="PROSITE-ProRule" id="PRU00277"/>
    </source>
</evidence>
<keyword evidence="4 6" id="KW-0697">Rotamase</keyword>
<dbReference type="OrthoDB" id="25996at2"/>
<evidence type="ECO:0000256" key="5">
    <source>
        <dbReference type="ARBA" id="ARBA00023235"/>
    </source>
</evidence>
<dbReference type="InterPro" id="IPR001179">
    <property type="entry name" value="PPIase_FKBP_dom"/>
</dbReference>
<protein>
    <recommendedName>
        <fullName evidence="3 6">peptidylprolyl isomerase</fullName>
        <ecNumber evidence="3 6">5.2.1.8</ecNumber>
    </recommendedName>
</protein>
<evidence type="ECO:0000313" key="10">
    <source>
        <dbReference type="Proteomes" id="UP000237983"/>
    </source>
</evidence>
<dbReference type="PROSITE" id="PS51257">
    <property type="entry name" value="PROKAR_LIPOPROTEIN"/>
    <property type="match status" value="1"/>
</dbReference>
<evidence type="ECO:0000256" key="2">
    <source>
        <dbReference type="ARBA" id="ARBA00006577"/>
    </source>
</evidence>
<comment type="caution">
    <text evidence="9">The sequence shown here is derived from an EMBL/GenBank/DDBJ whole genome shotgun (WGS) entry which is preliminary data.</text>
</comment>
<dbReference type="Gene3D" id="3.10.50.40">
    <property type="match status" value="2"/>
</dbReference>
<gene>
    <name evidence="9" type="ORF">B0I08_101683</name>
</gene>
<evidence type="ECO:0000256" key="7">
    <source>
        <dbReference type="SAM" id="SignalP"/>
    </source>
</evidence>
<dbReference type="PANTHER" id="PTHR43811:SF19">
    <property type="entry name" value="39 KDA FK506-BINDING NUCLEAR PROTEIN"/>
    <property type="match status" value="1"/>
</dbReference>
<feature type="chain" id="PRO_5038370142" description="peptidylprolyl isomerase" evidence="7">
    <location>
        <begin position="19"/>
        <end position="326"/>
    </location>
</feature>
<comment type="similarity">
    <text evidence="2">Belongs to the FKBP-type PPIase family.</text>
</comment>
<name>A0A2T0VK01_9MICO</name>
<dbReference type="RefSeq" id="WP_146134303.1">
    <property type="nucleotide sequence ID" value="NZ_PVTL01000001.1"/>
</dbReference>
<organism evidence="9 10">
    <name type="scientific">Glaciihabitans tibetensis</name>
    <dbReference type="NCBI Taxonomy" id="1266600"/>
    <lineage>
        <taxon>Bacteria</taxon>
        <taxon>Bacillati</taxon>
        <taxon>Actinomycetota</taxon>
        <taxon>Actinomycetes</taxon>
        <taxon>Micrococcales</taxon>
        <taxon>Microbacteriaceae</taxon>
        <taxon>Glaciihabitans</taxon>
    </lineage>
</organism>
<proteinExistence type="inferred from homology"/>
<dbReference type="Pfam" id="PF00254">
    <property type="entry name" value="FKBP_C"/>
    <property type="match status" value="1"/>
</dbReference>
<evidence type="ECO:0000256" key="1">
    <source>
        <dbReference type="ARBA" id="ARBA00000971"/>
    </source>
</evidence>
<comment type="catalytic activity">
    <reaction evidence="1 6">
        <text>[protein]-peptidylproline (omega=180) = [protein]-peptidylproline (omega=0)</text>
        <dbReference type="Rhea" id="RHEA:16237"/>
        <dbReference type="Rhea" id="RHEA-COMP:10747"/>
        <dbReference type="Rhea" id="RHEA-COMP:10748"/>
        <dbReference type="ChEBI" id="CHEBI:83833"/>
        <dbReference type="ChEBI" id="CHEBI:83834"/>
        <dbReference type="EC" id="5.2.1.8"/>
    </reaction>
</comment>
<evidence type="ECO:0000313" key="9">
    <source>
        <dbReference type="EMBL" id="PRY70547.1"/>
    </source>
</evidence>
<dbReference type="EMBL" id="PVTL01000001">
    <property type="protein sequence ID" value="PRY70547.1"/>
    <property type="molecule type" value="Genomic_DNA"/>
</dbReference>
<dbReference type="SUPFAM" id="SSF54534">
    <property type="entry name" value="FKBP-like"/>
    <property type="match status" value="2"/>
</dbReference>
<dbReference type="PANTHER" id="PTHR43811">
    <property type="entry name" value="FKBP-TYPE PEPTIDYL-PROLYL CIS-TRANS ISOMERASE FKPA"/>
    <property type="match status" value="1"/>
</dbReference>
<dbReference type="PROSITE" id="PS50059">
    <property type="entry name" value="FKBP_PPIASE"/>
    <property type="match status" value="1"/>
</dbReference>